<dbReference type="KEGG" id="tva:4747975"/>
<dbReference type="Gene3D" id="3.10.450.10">
    <property type="match status" value="1"/>
</dbReference>
<reference evidence="1" key="2">
    <citation type="journal article" date="2007" name="Science">
        <title>Draft genome sequence of the sexually transmitted pathogen Trichomonas vaginalis.</title>
        <authorList>
            <person name="Carlton J.M."/>
            <person name="Hirt R.P."/>
            <person name="Silva J.C."/>
            <person name="Delcher A.L."/>
            <person name="Schatz M."/>
            <person name="Zhao Q."/>
            <person name="Wortman J.R."/>
            <person name="Bidwell S.L."/>
            <person name="Alsmark U.C.M."/>
            <person name="Besteiro S."/>
            <person name="Sicheritz-Ponten T."/>
            <person name="Noel C.J."/>
            <person name="Dacks J.B."/>
            <person name="Foster P.G."/>
            <person name="Simillion C."/>
            <person name="Van de Peer Y."/>
            <person name="Miranda-Saavedra D."/>
            <person name="Barton G.J."/>
            <person name="Westrop G.D."/>
            <person name="Mueller S."/>
            <person name="Dessi D."/>
            <person name="Fiori P.L."/>
            <person name="Ren Q."/>
            <person name="Paulsen I."/>
            <person name="Zhang H."/>
            <person name="Bastida-Corcuera F.D."/>
            <person name="Simoes-Barbosa A."/>
            <person name="Brown M.T."/>
            <person name="Hayes R.D."/>
            <person name="Mukherjee M."/>
            <person name="Okumura C.Y."/>
            <person name="Schneider R."/>
            <person name="Smith A.J."/>
            <person name="Vanacova S."/>
            <person name="Villalvazo M."/>
            <person name="Haas B.J."/>
            <person name="Pertea M."/>
            <person name="Feldblyum T.V."/>
            <person name="Utterback T.R."/>
            <person name="Shu C.L."/>
            <person name="Osoegawa K."/>
            <person name="de Jong P.J."/>
            <person name="Hrdy I."/>
            <person name="Horvathova L."/>
            <person name="Zubacova Z."/>
            <person name="Dolezal P."/>
            <person name="Malik S.B."/>
            <person name="Logsdon J.M. Jr."/>
            <person name="Henze K."/>
            <person name="Gupta A."/>
            <person name="Wang C.C."/>
            <person name="Dunne R.L."/>
            <person name="Upcroft J.A."/>
            <person name="Upcroft P."/>
            <person name="White O."/>
            <person name="Salzberg S.L."/>
            <person name="Tang P."/>
            <person name="Chiu C.-H."/>
            <person name="Lee Y.-S."/>
            <person name="Embley T.M."/>
            <person name="Coombs G.H."/>
            <person name="Mottram J.C."/>
            <person name="Tachezy J."/>
            <person name="Fraser-Liggett C.M."/>
            <person name="Johnson P.J."/>
        </authorList>
    </citation>
    <scope>NUCLEOTIDE SEQUENCE [LARGE SCALE GENOMIC DNA]</scope>
    <source>
        <strain evidence="1">G3</strain>
    </source>
</reference>
<dbReference type="VEuPathDB" id="TrichDB:TVAGG3_0085060"/>
<dbReference type="EMBL" id="DS114120">
    <property type="protein sequence ID" value="EAX90293.1"/>
    <property type="molecule type" value="Genomic_DNA"/>
</dbReference>
<protein>
    <submittedName>
        <fullName evidence="1">Clan IH, family I25, phytocystatin-like peptidase inhibitor</fullName>
    </submittedName>
</protein>
<dbReference type="AlphaFoldDB" id="A2FXT2"/>
<proteinExistence type="predicted"/>
<organism evidence="1 2">
    <name type="scientific">Trichomonas vaginalis (strain ATCC PRA-98 / G3)</name>
    <dbReference type="NCBI Taxonomy" id="412133"/>
    <lineage>
        <taxon>Eukaryota</taxon>
        <taxon>Metamonada</taxon>
        <taxon>Parabasalia</taxon>
        <taxon>Trichomonadida</taxon>
        <taxon>Trichomonadidae</taxon>
        <taxon>Trichomonas</taxon>
    </lineage>
</organism>
<name>A2FXT2_TRIV3</name>
<dbReference type="SMR" id="A2FXT2"/>
<dbReference type="InterPro" id="IPR000010">
    <property type="entry name" value="Cystatin_dom"/>
</dbReference>
<dbReference type="OrthoDB" id="1908104at2759"/>
<reference evidence="1" key="1">
    <citation type="submission" date="2006-10" db="EMBL/GenBank/DDBJ databases">
        <authorList>
            <person name="Amadeo P."/>
            <person name="Zhao Q."/>
            <person name="Wortman J."/>
            <person name="Fraser-Liggett C."/>
            <person name="Carlton J."/>
        </authorList>
    </citation>
    <scope>NUCLEOTIDE SEQUENCE</scope>
    <source>
        <strain evidence="1">G3</strain>
    </source>
</reference>
<dbReference type="VEuPathDB" id="TrichDB:TVAG_272260"/>
<dbReference type="Proteomes" id="UP000001542">
    <property type="component" value="Unassembled WGS sequence"/>
</dbReference>
<dbReference type="GO" id="GO:0004869">
    <property type="term" value="F:cysteine-type endopeptidase inhibitor activity"/>
    <property type="evidence" value="ECO:0007669"/>
    <property type="project" value="InterPro"/>
</dbReference>
<dbReference type="RefSeq" id="XP_001303223.1">
    <property type="nucleotide sequence ID" value="XM_001303222.1"/>
</dbReference>
<keyword evidence="2" id="KW-1185">Reference proteome</keyword>
<dbReference type="SUPFAM" id="SSF54403">
    <property type="entry name" value="Cystatin/monellin"/>
    <property type="match status" value="1"/>
</dbReference>
<accession>A2FXT2</accession>
<evidence type="ECO:0000313" key="2">
    <source>
        <dbReference type="Proteomes" id="UP000001542"/>
    </source>
</evidence>
<sequence length="91" mass="9814">MSCGGGCCCGAAKPANVQDEHVIQAFKDAIALGNQKNGTTLEYIQLLSATQKVVSGYIFEGVVKTNDGDYKVKIWCKPGNTEKELQLFEKA</sequence>
<dbReference type="InterPro" id="IPR046350">
    <property type="entry name" value="Cystatin_sf"/>
</dbReference>
<dbReference type="CDD" id="cd00042">
    <property type="entry name" value="CY"/>
    <property type="match status" value="1"/>
</dbReference>
<evidence type="ECO:0000313" key="1">
    <source>
        <dbReference type="EMBL" id="EAX90293.1"/>
    </source>
</evidence>
<dbReference type="InParanoid" id="A2FXT2"/>
<gene>
    <name evidence="1" type="ORF">TVAG_272260</name>
</gene>